<protein>
    <submittedName>
        <fullName evidence="1">Uncharacterized protein</fullName>
    </submittedName>
</protein>
<comment type="caution">
    <text evidence="1">The sequence shown here is derived from an EMBL/GenBank/DDBJ whole genome shotgun (WGS) entry which is preliminary data.</text>
</comment>
<dbReference type="EMBL" id="QVTE01000007">
    <property type="protein sequence ID" value="RFU71211.1"/>
    <property type="molecule type" value="Genomic_DNA"/>
</dbReference>
<dbReference type="Proteomes" id="UP000264541">
    <property type="component" value="Unassembled WGS sequence"/>
</dbReference>
<gene>
    <name evidence="1" type="ORF">D0469_02505</name>
</gene>
<reference evidence="1 2" key="1">
    <citation type="submission" date="2018-08" db="EMBL/GenBank/DDBJ databases">
        <title>Bacillus chawlae sp. nov., Bacillus glennii sp. nov., and Bacillus saganii sp. nov. Isolated from the Vehicle Assembly Building at Kennedy Space Center where the Viking Spacecraft were Assembled.</title>
        <authorList>
            <person name="Seuylemezian A."/>
            <person name="Vaishampayan P."/>
        </authorList>
    </citation>
    <scope>NUCLEOTIDE SEQUENCE [LARGE SCALE GENOMIC DNA]</scope>
    <source>
        <strain evidence="1 2">V47-23a</strain>
    </source>
</reference>
<evidence type="ECO:0000313" key="1">
    <source>
        <dbReference type="EMBL" id="RFU71211.1"/>
    </source>
</evidence>
<organism evidence="1 2">
    <name type="scientific">Peribacillus saganii</name>
    <dbReference type="NCBI Taxonomy" id="2303992"/>
    <lineage>
        <taxon>Bacteria</taxon>
        <taxon>Bacillati</taxon>
        <taxon>Bacillota</taxon>
        <taxon>Bacilli</taxon>
        <taxon>Bacillales</taxon>
        <taxon>Bacillaceae</taxon>
        <taxon>Peribacillus</taxon>
    </lineage>
</organism>
<sequence length="64" mass="7535">MGHAGQFEGLKFFNDNRVFQTILDRWKSSVRFVDPDSLYDACIEKLCTVNHIFDRHNLTERNGM</sequence>
<name>A0A372LSM1_9BACI</name>
<dbReference type="AlphaFoldDB" id="A0A372LSM1"/>
<evidence type="ECO:0000313" key="2">
    <source>
        <dbReference type="Proteomes" id="UP000264541"/>
    </source>
</evidence>
<keyword evidence="2" id="KW-1185">Reference proteome</keyword>
<proteinExistence type="predicted"/>
<accession>A0A372LSM1</accession>